<dbReference type="GO" id="GO:0006338">
    <property type="term" value="P:chromatin remodeling"/>
    <property type="evidence" value="ECO:0007669"/>
    <property type="project" value="UniProtKB-ARBA"/>
</dbReference>
<gene>
    <name evidence="4" type="ORF">FCULG_00004925</name>
</gene>
<name>A0A2T4H8I6_FUSCU</name>
<dbReference type="AlphaFoldDB" id="A0A2T4H8I6"/>
<feature type="region of interest" description="Disordered" evidence="2">
    <location>
        <begin position="260"/>
        <end position="289"/>
    </location>
</feature>
<keyword evidence="5" id="KW-1185">Reference proteome</keyword>
<dbReference type="Proteomes" id="UP000241587">
    <property type="component" value="Unassembled WGS sequence"/>
</dbReference>
<dbReference type="InterPro" id="IPR016197">
    <property type="entry name" value="Chromo-like_dom_sf"/>
</dbReference>
<dbReference type="SUPFAM" id="SSF54160">
    <property type="entry name" value="Chromo domain-like"/>
    <property type="match status" value="1"/>
</dbReference>
<evidence type="ECO:0000256" key="2">
    <source>
        <dbReference type="SAM" id="MobiDB-lite"/>
    </source>
</evidence>
<feature type="compositionally biased region" description="Basic residues" evidence="2">
    <location>
        <begin position="278"/>
        <end position="289"/>
    </location>
</feature>
<sequence length="289" mass="31876">MESPQKDPYDFPTSPLMTRDAMRPATPIKEDSLAHREKPDTTNASPGVRPGTPKAGTHVATPRTDTPKAGTSRTGTPHGASKHGTPKTTAPAEKKAITEDAPNEDGPAEHDEPKPNGDKAQPNGDKAQPNGDVSQRIDPGYKEDVEIDSFISHRIDEANSTVDIRVLWEGGETTWETEWSLQEQVPALVFQYWDKLGGRDAATKLEVYHVFKILRRDTSSRAKKYEVQWVGFKRNDSTVEKEDFLRSIAPAELDKFQAKELASGASNDKRKGAARGPGRPRKKARADED</sequence>
<dbReference type="InterPro" id="IPR000953">
    <property type="entry name" value="Chromo/chromo_shadow_dom"/>
</dbReference>
<feature type="compositionally biased region" description="Basic and acidic residues" evidence="2">
    <location>
        <begin position="28"/>
        <end position="40"/>
    </location>
</feature>
<dbReference type="Gene3D" id="2.40.50.40">
    <property type="match status" value="1"/>
</dbReference>
<organism evidence="4 5">
    <name type="scientific">Fusarium culmorum</name>
    <dbReference type="NCBI Taxonomy" id="5516"/>
    <lineage>
        <taxon>Eukaryota</taxon>
        <taxon>Fungi</taxon>
        <taxon>Dikarya</taxon>
        <taxon>Ascomycota</taxon>
        <taxon>Pezizomycotina</taxon>
        <taxon>Sordariomycetes</taxon>
        <taxon>Hypocreomycetidae</taxon>
        <taxon>Hypocreales</taxon>
        <taxon>Nectriaceae</taxon>
        <taxon>Fusarium</taxon>
    </lineage>
</organism>
<evidence type="ECO:0000259" key="3">
    <source>
        <dbReference type="PROSITE" id="PS50013"/>
    </source>
</evidence>
<dbReference type="OrthoDB" id="433924at2759"/>
<comment type="caution">
    <text evidence="4">The sequence shown here is derived from an EMBL/GenBank/DDBJ whole genome shotgun (WGS) entry which is preliminary data.</text>
</comment>
<dbReference type="EMBL" id="PVEM01000001">
    <property type="protein sequence ID" value="PTD12131.1"/>
    <property type="molecule type" value="Genomic_DNA"/>
</dbReference>
<dbReference type="OMA" id="QNDSTWE"/>
<feature type="compositionally biased region" description="Basic and acidic residues" evidence="2">
    <location>
        <begin position="107"/>
        <end position="117"/>
    </location>
</feature>
<reference evidence="4 5" key="1">
    <citation type="submission" date="2018-02" db="EMBL/GenBank/DDBJ databases">
        <title>Fusarium culmorum secondary metabolites in fungal-bacterial-plant interactions.</title>
        <authorList>
            <person name="Schmidt R."/>
        </authorList>
    </citation>
    <scope>NUCLEOTIDE SEQUENCE [LARGE SCALE GENOMIC DNA]</scope>
    <source>
        <strain evidence="4 5">PV</strain>
    </source>
</reference>
<evidence type="ECO:0000313" key="4">
    <source>
        <dbReference type="EMBL" id="PTD12131.1"/>
    </source>
</evidence>
<protein>
    <recommendedName>
        <fullName evidence="3">Chromo domain-containing protein</fullName>
    </recommendedName>
</protein>
<evidence type="ECO:0000313" key="5">
    <source>
        <dbReference type="Proteomes" id="UP000241587"/>
    </source>
</evidence>
<proteinExistence type="predicted"/>
<comment type="subunit">
    <text evidence="1">Component of the NuA4 histone acetyltransferase complex.</text>
</comment>
<accession>A0A2T4H8I6</accession>
<dbReference type="PROSITE" id="PS50013">
    <property type="entry name" value="CHROMO_2"/>
    <property type="match status" value="1"/>
</dbReference>
<feature type="region of interest" description="Disordered" evidence="2">
    <location>
        <begin position="1"/>
        <end position="139"/>
    </location>
</feature>
<evidence type="ECO:0000256" key="1">
    <source>
        <dbReference type="ARBA" id="ARBA00011353"/>
    </source>
</evidence>
<feature type="domain" description="Chromo" evidence="3">
    <location>
        <begin position="208"/>
        <end position="268"/>
    </location>
</feature>